<evidence type="ECO:0000256" key="1">
    <source>
        <dbReference type="ARBA" id="ARBA00022448"/>
    </source>
</evidence>
<dbReference type="AlphaFoldDB" id="A0A3B0P2Q2"/>
<dbReference type="KEGG" id="mala:NCTC10135_01074"/>
<dbReference type="PANTHER" id="PTHR42781:SF4">
    <property type="entry name" value="SPERMIDINE_PUTRESCINE IMPORT ATP-BINDING PROTEIN POTA"/>
    <property type="match status" value="1"/>
</dbReference>
<dbReference type="EC" id="3.6.3.31" evidence="2"/>
<organism evidence="2 3">
    <name type="scientific">Metamycoplasma alkalescens</name>
    <dbReference type="NCBI Taxonomy" id="45363"/>
    <lineage>
        <taxon>Bacteria</taxon>
        <taxon>Bacillati</taxon>
        <taxon>Mycoplasmatota</taxon>
        <taxon>Mycoplasmoidales</taxon>
        <taxon>Metamycoplasmataceae</taxon>
        <taxon>Metamycoplasma</taxon>
    </lineage>
</organism>
<accession>A0A3B0P2Q2</accession>
<dbReference type="GO" id="GO:0005524">
    <property type="term" value="F:ATP binding"/>
    <property type="evidence" value="ECO:0007669"/>
    <property type="project" value="UniProtKB-KW"/>
</dbReference>
<keyword evidence="2" id="KW-0378">Hydrolase</keyword>
<keyword evidence="2" id="KW-0067">ATP-binding</keyword>
<keyword evidence="1" id="KW-0813">Transport</keyword>
<keyword evidence="2" id="KW-0547">Nucleotide-binding</keyword>
<feature type="non-terminal residue" evidence="2">
    <location>
        <position position="71"/>
    </location>
</feature>
<protein>
    <submittedName>
        <fullName evidence="2">ABC-type maltose/maltodextrin transporter ATP-binding protein MalK</fullName>
        <ecNumber evidence="2">3.6.3.31</ecNumber>
    </submittedName>
</protein>
<dbReference type="Proteomes" id="UP000259864">
    <property type="component" value="Chromosome 1"/>
</dbReference>
<evidence type="ECO:0000313" key="2">
    <source>
        <dbReference type="EMBL" id="SYV90550.1"/>
    </source>
</evidence>
<name>A0A3B0P2Q2_9BACT</name>
<proteinExistence type="predicted"/>
<dbReference type="EMBL" id="LS991949">
    <property type="protein sequence ID" value="SYV90550.1"/>
    <property type="molecule type" value="Genomic_DNA"/>
</dbReference>
<dbReference type="InterPro" id="IPR027417">
    <property type="entry name" value="P-loop_NTPase"/>
</dbReference>
<evidence type="ECO:0000313" key="3">
    <source>
        <dbReference type="Proteomes" id="UP000259864"/>
    </source>
</evidence>
<gene>
    <name evidence="2" type="primary">MCYN0077_1</name>
    <name evidence="2" type="ORF">NCTC10135_01074</name>
</gene>
<dbReference type="InterPro" id="IPR050093">
    <property type="entry name" value="ABC_SmlMolc_Importer"/>
</dbReference>
<dbReference type="PANTHER" id="PTHR42781">
    <property type="entry name" value="SPERMIDINE/PUTRESCINE IMPORT ATP-BINDING PROTEIN POTA"/>
    <property type="match status" value="1"/>
</dbReference>
<sequence>MTRGEVKLHGKDIKDLSPHKRDVSTIFQDYALFTHLNVENNIKYGLRLKRIKKENVPKSFEIKLKTQKEKW</sequence>
<reference evidence="3" key="1">
    <citation type="submission" date="2018-06" db="EMBL/GenBank/DDBJ databases">
        <authorList>
            <consortium name="Pathogen Informatics"/>
        </authorList>
    </citation>
    <scope>NUCLEOTIDE SEQUENCE [LARGE SCALE GENOMIC DNA]</scope>
    <source>
        <strain evidence="3">NCTC10135</strain>
    </source>
</reference>
<dbReference type="GO" id="GO:0016787">
    <property type="term" value="F:hydrolase activity"/>
    <property type="evidence" value="ECO:0007669"/>
    <property type="project" value="UniProtKB-KW"/>
</dbReference>
<dbReference type="SUPFAM" id="SSF52540">
    <property type="entry name" value="P-loop containing nucleoside triphosphate hydrolases"/>
    <property type="match status" value="1"/>
</dbReference>
<dbReference type="Gene3D" id="3.40.50.300">
    <property type="entry name" value="P-loop containing nucleotide triphosphate hydrolases"/>
    <property type="match status" value="1"/>
</dbReference>